<protein>
    <submittedName>
        <fullName evidence="3">DUF4234 domain-containing protein</fullName>
    </submittedName>
</protein>
<dbReference type="EMBL" id="JBHSMI010000023">
    <property type="protein sequence ID" value="MFC5403327.1"/>
    <property type="molecule type" value="Genomic_DNA"/>
</dbReference>
<dbReference type="Pfam" id="PF14018">
    <property type="entry name" value="DUF4234"/>
    <property type="match status" value="1"/>
</dbReference>
<dbReference type="RefSeq" id="WP_378133129.1">
    <property type="nucleotide sequence ID" value="NZ_JBHSMI010000023.1"/>
</dbReference>
<feature type="transmembrane region" description="Helical" evidence="1">
    <location>
        <begin position="12"/>
        <end position="32"/>
    </location>
</feature>
<comment type="caution">
    <text evidence="3">The sequence shown here is derived from an EMBL/GenBank/DDBJ whole genome shotgun (WGS) entry which is preliminary data.</text>
</comment>
<gene>
    <name evidence="3" type="ORF">ACFPOF_11355</name>
</gene>
<keyword evidence="4" id="KW-1185">Reference proteome</keyword>
<proteinExistence type="predicted"/>
<sequence length="77" mass="8892">MKRGFLVHSGKHFLLTLVTCGIWTFIWAYQIGQKVAEAQRQRDLPVTDNSVLYVIYFYYPATKKGLSSHSRPLNPFS</sequence>
<evidence type="ECO:0000313" key="4">
    <source>
        <dbReference type="Proteomes" id="UP001596113"/>
    </source>
</evidence>
<evidence type="ECO:0000259" key="2">
    <source>
        <dbReference type="Pfam" id="PF14018"/>
    </source>
</evidence>
<organism evidence="3 4">
    <name type="scientific">Cohnella soli</name>
    <dbReference type="NCBI Taxonomy" id="425005"/>
    <lineage>
        <taxon>Bacteria</taxon>
        <taxon>Bacillati</taxon>
        <taxon>Bacillota</taxon>
        <taxon>Bacilli</taxon>
        <taxon>Bacillales</taxon>
        <taxon>Paenibacillaceae</taxon>
        <taxon>Cohnella</taxon>
    </lineage>
</organism>
<keyword evidence="1" id="KW-0472">Membrane</keyword>
<dbReference type="InterPro" id="IPR025328">
    <property type="entry name" value="DUF4234"/>
</dbReference>
<reference evidence="4" key="1">
    <citation type="journal article" date="2019" name="Int. J. Syst. Evol. Microbiol.">
        <title>The Global Catalogue of Microorganisms (GCM) 10K type strain sequencing project: providing services to taxonomists for standard genome sequencing and annotation.</title>
        <authorList>
            <consortium name="The Broad Institute Genomics Platform"/>
            <consortium name="The Broad Institute Genome Sequencing Center for Infectious Disease"/>
            <person name="Wu L."/>
            <person name="Ma J."/>
        </authorList>
    </citation>
    <scope>NUCLEOTIDE SEQUENCE [LARGE SCALE GENOMIC DNA]</scope>
    <source>
        <strain evidence="4">CGMCC 1.18575</strain>
    </source>
</reference>
<keyword evidence="1" id="KW-1133">Transmembrane helix</keyword>
<evidence type="ECO:0000256" key="1">
    <source>
        <dbReference type="SAM" id="Phobius"/>
    </source>
</evidence>
<name>A0ABW0HWB0_9BACL</name>
<keyword evidence="1" id="KW-0812">Transmembrane</keyword>
<accession>A0ABW0HWB0</accession>
<feature type="domain" description="DUF4234" evidence="2">
    <location>
        <begin position="12"/>
        <end position="53"/>
    </location>
</feature>
<evidence type="ECO:0000313" key="3">
    <source>
        <dbReference type="EMBL" id="MFC5403327.1"/>
    </source>
</evidence>
<dbReference type="Proteomes" id="UP001596113">
    <property type="component" value="Unassembled WGS sequence"/>
</dbReference>